<keyword evidence="2" id="KW-1185">Reference proteome</keyword>
<evidence type="ECO:0000313" key="1">
    <source>
        <dbReference type="EMBL" id="SBW25495.1"/>
    </source>
</evidence>
<comment type="caution">
    <text evidence="1">The sequence shown here is derived from an EMBL/GenBank/DDBJ whole genome shotgun (WGS) entry which is preliminary data.</text>
</comment>
<name>A0ABY0JPS7_9ENTR</name>
<organism evidence="1 2">
    <name type="scientific">Citrobacter europaeus</name>
    <dbReference type="NCBI Taxonomy" id="1914243"/>
    <lineage>
        <taxon>Bacteria</taxon>
        <taxon>Pseudomonadati</taxon>
        <taxon>Pseudomonadota</taxon>
        <taxon>Gammaproteobacteria</taxon>
        <taxon>Enterobacterales</taxon>
        <taxon>Enterobacteriaceae</taxon>
        <taxon>Citrobacter</taxon>
    </lineage>
</organism>
<sequence length="45" mass="5111">MDANRRLIVSVDRSSKFSFHHQLDRKAMPHSTIGFIIINGKSGIE</sequence>
<proteinExistence type="predicted"/>
<reference evidence="1 2" key="1">
    <citation type="submission" date="2016-04" db="EMBL/GenBank/DDBJ databases">
        <authorList>
            <person name="Mornico D."/>
        </authorList>
    </citation>
    <scope>NUCLEOTIDE SEQUENCE [LARGE SCALE GENOMIC DNA]</scope>
    <source>
        <strain evidence="1 2">A121</strain>
    </source>
</reference>
<evidence type="ECO:0000313" key="2">
    <source>
        <dbReference type="Proteomes" id="UP000195338"/>
    </source>
</evidence>
<dbReference type="Proteomes" id="UP000195338">
    <property type="component" value="Unassembled WGS sequence"/>
</dbReference>
<dbReference type="EMBL" id="FLUX01000030">
    <property type="protein sequence ID" value="SBW25495.1"/>
    <property type="molecule type" value="Genomic_DNA"/>
</dbReference>
<protein>
    <submittedName>
        <fullName evidence="1">Uncharacterized protein</fullName>
    </submittedName>
</protein>
<accession>A0ABY0JPS7</accession>
<gene>
    <name evidence="1" type="ORF">BN4901_2514</name>
</gene>